<protein>
    <submittedName>
        <fullName evidence="2">SXP/RAL-2 family protein Ani s 5-like cation-binding domain-containing protein</fullName>
    </submittedName>
</protein>
<organism evidence="1 2">
    <name type="scientific">Panagrolaimus sp. ES5</name>
    <dbReference type="NCBI Taxonomy" id="591445"/>
    <lineage>
        <taxon>Eukaryota</taxon>
        <taxon>Metazoa</taxon>
        <taxon>Ecdysozoa</taxon>
        <taxon>Nematoda</taxon>
        <taxon>Chromadorea</taxon>
        <taxon>Rhabditida</taxon>
        <taxon>Tylenchina</taxon>
        <taxon>Panagrolaimomorpha</taxon>
        <taxon>Panagrolaimoidea</taxon>
        <taxon>Panagrolaimidae</taxon>
        <taxon>Panagrolaimus</taxon>
    </lineage>
</organism>
<name>A0AC34F8Z5_9BILA</name>
<evidence type="ECO:0000313" key="2">
    <source>
        <dbReference type="WBParaSite" id="ES5_v2.g13647.t1"/>
    </source>
</evidence>
<dbReference type="WBParaSite" id="ES5_v2.g13647.t1">
    <property type="protein sequence ID" value="ES5_v2.g13647.t1"/>
    <property type="gene ID" value="ES5_v2.g13647"/>
</dbReference>
<sequence length="172" mass="19884">MIFRVAAMSGHQQHQRHSHGHGHGHHGIPPPMRDLENELNEEQKQEFKAIFQDDSLSKEQRRQKVKEFFEKIGGDTLTKYNNAKEKMEAHRAEKRAKFEEKLKGLSDEAKKHFAKVKEIKNDSHLNRTQTHEKIKQLFDGLPEKVKEEVKSVKPSHCGGPCSPGHDHGKHQH</sequence>
<accession>A0AC34F8Z5</accession>
<dbReference type="Proteomes" id="UP000887579">
    <property type="component" value="Unplaced"/>
</dbReference>
<reference evidence="2" key="1">
    <citation type="submission" date="2022-11" db="UniProtKB">
        <authorList>
            <consortium name="WormBaseParasite"/>
        </authorList>
    </citation>
    <scope>IDENTIFICATION</scope>
</reference>
<proteinExistence type="predicted"/>
<evidence type="ECO:0000313" key="1">
    <source>
        <dbReference type="Proteomes" id="UP000887579"/>
    </source>
</evidence>